<comment type="subunit">
    <text evidence="6">Heterooligomer composed of large and small subunits.</text>
</comment>
<keyword evidence="2 6" id="KW-0963">Cytoplasm</keyword>
<dbReference type="RefSeq" id="WP_056937668.1">
    <property type="nucleotide sequence ID" value="NZ_AZFN01000018.1"/>
</dbReference>
<dbReference type="EMBL" id="AZFN01000018">
    <property type="protein sequence ID" value="KRM01383.1"/>
    <property type="molecule type" value="Genomic_DNA"/>
</dbReference>
<dbReference type="GO" id="GO:0008855">
    <property type="term" value="F:exodeoxyribonuclease VII activity"/>
    <property type="evidence" value="ECO:0007669"/>
    <property type="project" value="UniProtKB-UniRule"/>
</dbReference>
<gene>
    <name evidence="6" type="primary">xseB</name>
    <name evidence="8" type="ORF">FC60_GL000640</name>
</gene>
<evidence type="ECO:0000313" key="9">
    <source>
        <dbReference type="Proteomes" id="UP000051739"/>
    </source>
</evidence>
<dbReference type="PANTHER" id="PTHR34137">
    <property type="entry name" value="EXODEOXYRIBONUCLEASE 7 SMALL SUBUNIT"/>
    <property type="match status" value="1"/>
</dbReference>
<keyword evidence="9" id="KW-1185">Reference proteome</keyword>
<dbReference type="PATRIC" id="fig|1423749.3.peg.644"/>
<evidence type="ECO:0000256" key="2">
    <source>
        <dbReference type="ARBA" id="ARBA00022490"/>
    </source>
</evidence>
<keyword evidence="4 6" id="KW-0378">Hydrolase</keyword>
<keyword evidence="3 6" id="KW-0540">Nuclease</keyword>
<comment type="caution">
    <text evidence="8">The sequence shown here is derived from an EMBL/GenBank/DDBJ whole genome shotgun (WGS) entry which is preliminary data.</text>
</comment>
<name>A0A0R1V7A3_9LACO</name>
<keyword evidence="5 6" id="KW-0269">Exonuclease</keyword>
<organism evidence="8 9">
    <name type="scientific">Limosilactobacillus gastricus DSM 16045</name>
    <dbReference type="NCBI Taxonomy" id="1423749"/>
    <lineage>
        <taxon>Bacteria</taxon>
        <taxon>Bacillati</taxon>
        <taxon>Bacillota</taxon>
        <taxon>Bacilli</taxon>
        <taxon>Lactobacillales</taxon>
        <taxon>Lactobacillaceae</taxon>
        <taxon>Limosilactobacillus</taxon>
    </lineage>
</organism>
<dbReference type="SUPFAM" id="SSF116842">
    <property type="entry name" value="XseB-like"/>
    <property type="match status" value="1"/>
</dbReference>
<evidence type="ECO:0000256" key="5">
    <source>
        <dbReference type="ARBA" id="ARBA00022839"/>
    </source>
</evidence>
<dbReference type="EC" id="3.1.11.6" evidence="6"/>
<feature type="compositionally biased region" description="Polar residues" evidence="7">
    <location>
        <begin position="79"/>
        <end position="95"/>
    </location>
</feature>
<dbReference type="HAMAP" id="MF_00337">
    <property type="entry name" value="Exonuc_7_S"/>
    <property type="match status" value="1"/>
</dbReference>
<comment type="function">
    <text evidence="6">Bidirectionally degrades single-stranded DNA into large acid-insoluble oligonucleotides, which are then degraded further into small acid-soluble oligonucleotides.</text>
</comment>
<feature type="region of interest" description="Disordered" evidence="7">
    <location>
        <begin position="63"/>
        <end position="105"/>
    </location>
</feature>
<evidence type="ECO:0000256" key="6">
    <source>
        <dbReference type="HAMAP-Rule" id="MF_00337"/>
    </source>
</evidence>
<dbReference type="NCBIfam" id="TIGR01280">
    <property type="entry name" value="xseB"/>
    <property type="match status" value="1"/>
</dbReference>
<dbReference type="NCBIfam" id="NF002138">
    <property type="entry name" value="PRK00977.1-2"/>
    <property type="match status" value="1"/>
</dbReference>
<sequence>MPAKKKQPTFEEQLASLQNIVKDLQQGELSLDESIKQFSDGMEIAKNLKQQLNQAEATLAKLVDENGELQPAEDAGDDLSNNGVQNQGYQSQFTSKDQETDDNPF</sequence>
<accession>A0A0R1V7A3</accession>
<evidence type="ECO:0000256" key="1">
    <source>
        <dbReference type="ARBA" id="ARBA00009998"/>
    </source>
</evidence>
<evidence type="ECO:0000256" key="4">
    <source>
        <dbReference type="ARBA" id="ARBA00022801"/>
    </source>
</evidence>
<evidence type="ECO:0000256" key="3">
    <source>
        <dbReference type="ARBA" id="ARBA00022722"/>
    </source>
</evidence>
<reference evidence="8 9" key="1">
    <citation type="journal article" date="2015" name="Genome Announc.">
        <title>Expanding the biotechnology potential of lactobacilli through comparative genomics of 213 strains and associated genera.</title>
        <authorList>
            <person name="Sun Z."/>
            <person name="Harris H.M."/>
            <person name="McCann A."/>
            <person name="Guo C."/>
            <person name="Argimon S."/>
            <person name="Zhang W."/>
            <person name="Yang X."/>
            <person name="Jeffery I.B."/>
            <person name="Cooney J.C."/>
            <person name="Kagawa T.F."/>
            <person name="Liu W."/>
            <person name="Song Y."/>
            <person name="Salvetti E."/>
            <person name="Wrobel A."/>
            <person name="Rasinkangas P."/>
            <person name="Parkhill J."/>
            <person name="Rea M.C."/>
            <person name="O'Sullivan O."/>
            <person name="Ritari J."/>
            <person name="Douillard F.P."/>
            <person name="Paul Ross R."/>
            <person name="Yang R."/>
            <person name="Briner A.E."/>
            <person name="Felis G.E."/>
            <person name="de Vos W.M."/>
            <person name="Barrangou R."/>
            <person name="Klaenhammer T.R."/>
            <person name="Caufield P.W."/>
            <person name="Cui Y."/>
            <person name="Zhang H."/>
            <person name="O'Toole P.W."/>
        </authorList>
    </citation>
    <scope>NUCLEOTIDE SEQUENCE [LARGE SCALE GENOMIC DNA]</scope>
    <source>
        <strain evidence="8 9">DSM 16045</strain>
    </source>
</reference>
<dbReference type="InterPro" id="IPR037004">
    <property type="entry name" value="Exonuc_VII_ssu_sf"/>
</dbReference>
<dbReference type="Pfam" id="PF02609">
    <property type="entry name" value="Exonuc_VII_S"/>
    <property type="match status" value="1"/>
</dbReference>
<comment type="similarity">
    <text evidence="1 6">Belongs to the XseB family.</text>
</comment>
<proteinExistence type="inferred from homology"/>
<dbReference type="GO" id="GO:0005829">
    <property type="term" value="C:cytosol"/>
    <property type="evidence" value="ECO:0007669"/>
    <property type="project" value="TreeGrafter"/>
</dbReference>
<comment type="subcellular location">
    <subcellularLocation>
        <location evidence="6">Cytoplasm</location>
    </subcellularLocation>
</comment>
<dbReference type="Proteomes" id="UP000051739">
    <property type="component" value="Unassembled WGS sequence"/>
</dbReference>
<dbReference type="AlphaFoldDB" id="A0A0R1V7A3"/>
<dbReference type="GO" id="GO:0009318">
    <property type="term" value="C:exodeoxyribonuclease VII complex"/>
    <property type="evidence" value="ECO:0007669"/>
    <property type="project" value="UniProtKB-UniRule"/>
</dbReference>
<dbReference type="InterPro" id="IPR003761">
    <property type="entry name" value="Exonuc_VII_S"/>
</dbReference>
<evidence type="ECO:0000313" key="8">
    <source>
        <dbReference type="EMBL" id="KRM01383.1"/>
    </source>
</evidence>
<evidence type="ECO:0000256" key="7">
    <source>
        <dbReference type="SAM" id="MobiDB-lite"/>
    </source>
</evidence>
<dbReference type="Gene3D" id="1.10.287.1040">
    <property type="entry name" value="Exonuclease VII, small subunit"/>
    <property type="match status" value="1"/>
</dbReference>
<protein>
    <recommendedName>
        <fullName evidence="6">Exodeoxyribonuclease 7 small subunit</fullName>
        <ecNumber evidence="6">3.1.11.6</ecNumber>
    </recommendedName>
    <alternativeName>
        <fullName evidence="6">Exodeoxyribonuclease VII small subunit</fullName>
        <shortName evidence="6">Exonuclease VII small subunit</shortName>
    </alternativeName>
</protein>
<dbReference type="PANTHER" id="PTHR34137:SF1">
    <property type="entry name" value="EXODEOXYRIBONUCLEASE 7 SMALL SUBUNIT"/>
    <property type="match status" value="1"/>
</dbReference>
<comment type="catalytic activity">
    <reaction evidence="6">
        <text>Exonucleolytic cleavage in either 5'- to 3'- or 3'- to 5'-direction to yield nucleoside 5'-phosphates.</text>
        <dbReference type="EC" id="3.1.11.6"/>
    </reaction>
</comment>
<dbReference type="GO" id="GO:0006308">
    <property type="term" value="P:DNA catabolic process"/>
    <property type="evidence" value="ECO:0007669"/>
    <property type="project" value="UniProtKB-UniRule"/>
</dbReference>